<name>A0A0G4NG70_VERLO</name>
<evidence type="ECO:0000259" key="3">
    <source>
        <dbReference type="PROSITE" id="PS50075"/>
    </source>
</evidence>
<evidence type="ECO:0000313" key="5">
    <source>
        <dbReference type="Proteomes" id="UP000045706"/>
    </source>
</evidence>
<dbReference type="PANTHER" id="PTHR44845">
    <property type="entry name" value="CARRIER DOMAIN-CONTAINING PROTEIN"/>
    <property type="match status" value="1"/>
</dbReference>
<evidence type="ECO:0000313" key="4">
    <source>
        <dbReference type="EMBL" id="CRK45418.1"/>
    </source>
</evidence>
<feature type="domain" description="Carrier" evidence="3">
    <location>
        <begin position="1"/>
        <end position="73"/>
    </location>
</feature>
<dbReference type="AlphaFoldDB" id="A0A0G4NG70"/>
<organism evidence="4 5">
    <name type="scientific">Verticillium longisporum</name>
    <name type="common">Verticillium dahliae var. longisporum</name>
    <dbReference type="NCBI Taxonomy" id="100787"/>
    <lineage>
        <taxon>Eukaryota</taxon>
        <taxon>Fungi</taxon>
        <taxon>Dikarya</taxon>
        <taxon>Ascomycota</taxon>
        <taxon>Pezizomycotina</taxon>
        <taxon>Sordariomycetes</taxon>
        <taxon>Hypocreomycetidae</taxon>
        <taxon>Glomerellales</taxon>
        <taxon>Plectosphaerellaceae</taxon>
        <taxon>Verticillium</taxon>
    </lineage>
</organism>
<keyword evidence="2" id="KW-0597">Phosphoprotein</keyword>
<dbReference type="InterPro" id="IPR036736">
    <property type="entry name" value="ACP-like_sf"/>
</dbReference>
<accession>A0A0G4NG70</accession>
<dbReference type="SUPFAM" id="SSF47336">
    <property type="entry name" value="ACP-like"/>
    <property type="match status" value="1"/>
</dbReference>
<gene>
    <name evidence="4" type="ORF">BN1723_019735</name>
</gene>
<feature type="non-terminal residue" evidence="4">
    <location>
        <position position="1"/>
    </location>
</feature>
<dbReference type="PANTHER" id="PTHR44845:SF1">
    <property type="entry name" value="L-2-AMINOADIPATE REDUCTASE"/>
    <property type="match status" value="1"/>
</dbReference>
<evidence type="ECO:0000256" key="2">
    <source>
        <dbReference type="ARBA" id="ARBA00022553"/>
    </source>
</evidence>
<dbReference type="InterPro" id="IPR009081">
    <property type="entry name" value="PP-bd_ACP"/>
</dbReference>
<dbReference type="Pfam" id="PF00550">
    <property type="entry name" value="PP-binding"/>
    <property type="match status" value="1"/>
</dbReference>
<proteinExistence type="predicted"/>
<dbReference type="EMBL" id="CVQI01034805">
    <property type="protein sequence ID" value="CRK45418.1"/>
    <property type="molecule type" value="Genomic_DNA"/>
</dbReference>
<sequence length="127" mass="14110">KKVAAVWAQVLPNRTARMFVPESNFFEEGGHSILAQQMLFNVRKEWKDIDVPMSAIFQSQTLAAFAAEIDRAQDPTGLRLDVEDLTNTSYVQDEAYAADATELVQQLPQSIPSAGSIDPKNFTAFMT</sequence>
<reference evidence="5" key="1">
    <citation type="submission" date="2015-05" db="EMBL/GenBank/DDBJ databases">
        <authorList>
            <person name="Fogelqvist Johan"/>
        </authorList>
    </citation>
    <scope>NUCLEOTIDE SEQUENCE [LARGE SCALE GENOMIC DNA]</scope>
</reference>
<dbReference type="Gene3D" id="1.10.1200.10">
    <property type="entry name" value="ACP-like"/>
    <property type="match status" value="1"/>
</dbReference>
<evidence type="ECO:0000256" key="1">
    <source>
        <dbReference type="ARBA" id="ARBA00022450"/>
    </source>
</evidence>
<feature type="non-terminal residue" evidence="4">
    <location>
        <position position="127"/>
    </location>
</feature>
<protein>
    <recommendedName>
        <fullName evidence="3">Carrier domain-containing protein</fullName>
    </recommendedName>
</protein>
<dbReference type="PROSITE" id="PS50075">
    <property type="entry name" value="CARRIER"/>
    <property type="match status" value="1"/>
</dbReference>
<keyword evidence="1" id="KW-0596">Phosphopantetheine</keyword>
<dbReference type="Proteomes" id="UP000045706">
    <property type="component" value="Unassembled WGS sequence"/>
</dbReference>